<reference evidence="2" key="1">
    <citation type="submission" date="2011-11" db="EMBL/GenBank/DDBJ databases">
        <title>Complete sequence of Paenibacillus terrae HPL-003.</title>
        <authorList>
            <person name="Shin S.H."/>
            <person name="Kim S."/>
            <person name="Kim J.Y."/>
        </authorList>
    </citation>
    <scope>NUCLEOTIDE SEQUENCE [LARGE SCALE GENOMIC DNA]</scope>
    <source>
        <strain evidence="2">HPL-003</strain>
    </source>
</reference>
<sequence>MSLKTLMLQVAISGKFMGENVGAVGDWASVYEMKENKENNPHECIQALENDEGMRKRTVWDK</sequence>
<dbReference type="EMBL" id="CP003107">
    <property type="protein sequence ID" value="AET58775.1"/>
    <property type="molecule type" value="Genomic_DNA"/>
</dbReference>
<dbReference type="STRING" id="985665.HPL003_10070"/>
<dbReference type="KEGG" id="pta:HPL003_10070"/>
<dbReference type="Proteomes" id="UP000005876">
    <property type="component" value="Chromosome"/>
</dbReference>
<protein>
    <submittedName>
        <fullName evidence="1">Uncharacterized protein</fullName>
    </submittedName>
</protein>
<gene>
    <name evidence="1" type="ordered locus">HPL003_10070</name>
</gene>
<proteinExistence type="predicted"/>
<dbReference type="HOGENOM" id="CLU_2899991_0_0_9"/>
<evidence type="ECO:0000313" key="2">
    <source>
        <dbReference type="Proteomes" id="UP000005876"/>
    </source>
</evidence>
<organism evidence="1 2">
    <name type="scientific">Paenibacillus terrae (strain HPL-003)</name>
    <dbReference type="NCBI Taxonomy" id="985665"/>
    <lineage>
        <taxon>Bacteria</taxon>
        <taxon>Bacillati</taxon>
        <taxon>Bacillota</taxon>
        <taxon>Bacilli</taxon>
        <taxon>Bacillales</taxon>
        <taxon>Paenibacillaceae</taxon>
        <taxon>Paenibacillus</taxon>
    </lineage>
</organism>
<evidence type="ECO:0000313" key="1">
    <source>
        <dbReference type="EMBL" id="AET58775.1"/>
    </source>
</evidence>
<name>G7VV06_PAETH</name>
<reference evidence="1 2" key="3">
    <citation type="journal article" date="2012" name="J. Bacteriol.">
        <title>Genome Sequence of Paenibacillus terrae HPL-003, a Xylanase-Producing Bacterium Isolated from Soil Found in Forest Residue.</title>
        <authorList>
            <person name="Shin S.H."/>
            <person name="Kim S."/>
            <person name="Kim J.Y."/>
            <person name="Song H.Y."/>
            <person name="Cho S.J."/>
            <person name="Kim D.R."/>
            <person name="Lee K.I."/>
            <person name="Lim H.K."/>
            <person name="Park N.J."/>
            <person name="Hwang I.T."/>
            <person name="Yang K.S."/>
        </authorList>
    </citation>
    <scope>NUCLEOTIDE SEQUENCE [LARGE SCALE GENOMIC DNA]</scope>
    <source>
        <strain evidence="1 2">HPL-003</strain>
    </source>
</reference>
<accession>G7VV06</accession>
<dbReference type="RefSeq" id="WP_014279508.1">
    <property type="nucleotide sequence ID" value="NC_016641.1"/>
</dbReference>
<dbReference type="AlphaFoldDB" id="G7VV06"/>
<reference key="2">
    <citation type="submission" date="2011-11" db="EMBL/GenBank/DDBJ databases">
        <authorList>
            <person name="Shin S.H."/>
            <person name="Kim S."/>
            <person name="Kim J.Y."/>
        </authorList>
    </citation>
    <scope>NUCLEOTIDE SEQUENCE</scope>
    <source>
        <strain>HPL-003</strain>
    </source>
</reference>